<dbReference type="SUPFAM" id="SSF46946">
    <property type="entry name" value="S13-like H2TH domain"/>
    <property type="match status" value="1"/>
</dbReference>
<accession>A0ABS2M595</accession>
<proteinExistence type="inferred from homology"/>
<dbReference type="EC" id="4.2.99.18" evidence="17"/>
<keyword evidence="12" id="KW-0511">Multifunctional enzyme</keyword>
<evidence type="ECO:0000256" key="8">
    <source>
        <dbReference type="ARBA" id="ARBA00022833"/>
    </source>
</evidence>
<dbReference type="RefSeq" id="WP_193668724.1">
    <property type="nucleotide sequence ID" value="NZ_JACDTV010000006.1"/>
</dbReference>
<keyword evidence="11 17" id="KW-0456">Lyase</keyword>
<keyword evidence="8" id="KW-0862">Zinc</keyword>
<dbReference type="EC" id="3.2.2.23" evidence="17"/>
<dbReference type="GO" id="GO:0140078">
    <property type="term" value="F:class I DNA-(apurinic or apyrimidinic site) endonuclease activity"/>
    <property type="evidence" value="ECO:0007669"/>
    <property type="project" value="UniProtKB-EC"/>
</dbReference>
<feature type="domain" description="Formamidopyrimidine-DNA glycosylase catalytic" evidence="16">
    <location>
        <begin position="2"/>
        <end position="114"/>
    </location>
</feature>
<evidence type="ECO:0000256" key="13">
    <source>
        <dbReference type="ARBA" id="ARBA00023295"/>
    </source>
</evidence>
<reference evidence="17 18" key="1">
    <citation type="submission" date="2021-01" db="EMBL/GenBank/DDBJ databases">
        <title>Sequencing the genomes of 1000 actinobacteria strains.</title>
        <authorList>
            <person name="Klenk H.-P."/>
        </authorList>
    </citation>
    <scope>NUCLEOTIDE SEQUENCE [LARGE SCALE GENOMIC DNA]</scope>
    <source>
        <strain evidence="17 18">DSM 18239</strain>
    </source>
</reference>
<evidence type="ECO:0000259" key="16">
    <source>
        <dbReference type="PROSITE" id="PS51068"/>
    </source>
</evidence>
<evidence type="ECO:0000256" key="5">
    <source>
        <dbReference type="ARBA" id="ARBA00022763"/>
    </source>
</evidence>
<evidence type="ECO:0000256" key="12">
    <source>
        <dbReference type="ARBA" id="ARBA00023268"/>
    </source>
</evidence>
<dbReference type="Gene3D" id="1.10.8.50">
    <property type="match status" value="1"/>
</dbReference>
<dbReference type="PROSITE" id="PS51068">
    <property type="entry name" value="FPG_CAT"/>
    <property type="match status" value="1"/>
</dbReference>
<comment type="caution">
    <text evidence="17">The sequence shown here is derived from an EMBL/GenBank/DDBJ whole genome shotgun (WGS) entry which is preliminary data.</text>
</comment>
<dbReference type="Gene3D" id="3.20.190.10">
    <property type="entry name" value="MutM-like, N-terminal"/>
    <property type="match status" value="1"/>
</dbReference>
<dbReference type="InterPro" id="IPR000214">
    <property type="entry name" value="Znf_DNA_glyclase/AP_lyase"/>
</dbReference>
<dbReference type="SMART" id="SM01232">
    <property type="entry name" value="H2TH"/>
    <property type="match status" value="1"/>
</dbReference>
<keyword evidence="18" id="KW-1185">Reference proteome</keyword>
<dbReference type="PANTHER" id="PTHR22993:SF9">
    <property type="entry name" value="FORMAMIDOPYRIMIDINE-DNA GLYCOSYLASE"/>
    <property type="match status" value="1"/>
</dbReference>
<gene>
    <name evidence="17" type="ORF">JOE61_000175</name>
</gene>
<evidence type="ECO:0000256" key="10">
    <source>
        <dbReference type="ARBA" id="ARBA00023204"/>
    </source>
</evidence>
<dbReference type="SMART" id="SM00898">
    <property type="entry name" value="Fapy_DNA_glyco"/>
    <property type="match status" value="1"/>
</dbReference>
<comment type="catalytic activity">
    <reaction evidence="1">
        <text>Hydrolysis of DNA containing ring-opened 7-methylguanine residues, releasing 2,6-diamino-4-hydroxy-5-(N-methyl)formamidopyrimidine.</text>
        <dbReference type="EC" id="3.2.2.23"/>
    </reaction>
</comment>
<comment type="similarity">
    <text evidence="3">Belongs to the FPG family.</text>
</comment>
<keyword evidence="10" id="KW-0234">DNA repair</keyword>
<dbReference type="Pfam" id="PF06827">
    <property type="entry name" value="zf-FPG_IleRS"/>
    <property type="match status" value="1"/>
</dbReference>
<evidence type="ECO:0000313" key="17">
    <source>
        <dbReference type="EMBL" id="MBM7506361.1"/>
    </source>
</evidence>
<feature type="domain" description="FPG-type" evidence="15">
    <location>
        <begin position="222"/>
        <end position="257"/>
    </location>
</feature>
<keyword evidence="13 17" id="KW-0326">Glycosidase</keyword>
<evidence type="ECO:0000256" key="11">
    <source>
        <dbReference type="ARBA" id="ARBA00023239"/>
    </source>
</evidence>
<evidence type="ECO:0000256" key="14">
    <source>
        <dbReference type="PROSITE-ProRule" id="PRU00391"/>
    </source>
</evidence>
<keyword evidence="6 14" id="KW-0863">Zinc-finger</keyword>
<keyword evidence="9" id="KW-0238">DNA-binding</keyword>
<comment type="cofactor">
    <cofactor evidence="2">
        <name>Zn(2+)</name>
        <dbReference type="ChEBI" id="CHEBI:29105"/>
    </cofactor>
</comment>
<evidence type="ECO:0000256" key="9">
    <source>
        <dbReference type="ARBA" id="ARBA00023125"/>
    </source>
</evidence>
<dbReference type="InterPro" id="IPR012319">
    <property type="entry name" value="FPG_cat"/>
</dbReference>
<organism evidence="17 18">
    <name type="scientific">Nocardioides salarius</name>
    <dbReference type="NCBI Taxonomy" id="374513"/>
    <lineage>
        <taxon>Bacteria</taxon>
        <taxon>Bacillati</taxon>
        <taxon>Actinomycetota</taxon>
        <taxon>Actinomycetes</taxon>
        <taxon>Propionibacteriales</taxon>
        <taxon>Nocardioidaceae</taxon>
        <taxon>Nocardioides</taxon>
    </lineage>
</organism>
<dbReference type="GO" id="GO:0008534">
    <property type="term" value="F:oxidized purine nucleobase lesion DNA N-glycosylase activity"/>
    <property type="evidence" value="ECO:0007669"/>
    <property type="project" value="UniProtKB-EC"/>
</dbReference>
<dbReference type="InterPro" id="IPR015886">
    <property type="entry name" value="H2TH_FPG"/>
</dbReference>
<dbReference type="Proteomes" id="UP000732378">
    <property type="component" value="Unassembled WGS sequence"/>
</dbReference>
<keyword evidence="7 17" id="KW-0378">Hydrolase</keyword>
<dbReference type="Pfam" id="PF06831">
    <property type="entry name" value="H2TH"/>
    <property type="match status" value="1"/>
</dbReference>
<keyword evidence="4" id="KW-0479">Metal-binding</keyword>
<evidence type="ECO:0000256" key="2">
    <source>
        <dbReference type="ARBA" id="ARBA00001947"/>
    </source>
</evidence>
<dbReference type="SUPFAM" id="SSF57716">
    <property type="entry name" value="Glucocorticoid receptor-like (DNA-binding domain)"/>
    <property type="match status" value="1"/>
</dbReference>
<dbReference type="SUPFAM" id="SSF81624">
    <property type="entry name" value="N-terminal domain of MutM-like DNA repair proteins"/>
    <property type="match status" value="1"/>
</dbReference>
<dbReference type="EMBL" id="JAFBBZ010000001">
    <property type="protein sequence ID" value="MBM7506361.1"/>
    <property type="molecule type" value="Genomic_DNA"/>
</dbReference>
<evidence type="ECO:0000313" key="18">
    <source>
        <dbReference type="Proteomes" id="UP000732378"/>
    </source>
</evidence>
<dbReference type="InterPro" id="IPR035937">
    <property type="entry name" value="FPG_N"/>
</dbReference>
<evidence type="ECO:0000256" key="7">
    <source>
        <dbReference type="ARBA" id="ARBA00022801"/>
    </source>
</evidence>
<dbReference type="PANTHER" id="PTHR22993">
    <property type="entry name" value="FORMAMIDOPYRIMIDINE-DNA GLYCOSYLASE"/>
    <property type="match status" value="1"/>
</dbReference>
<evidence type="ECO:0000256" key="1">
    <source>
        <dbReference type="ARBA" id="ARBA00001668"/>
    </source>
</evidence>
<keyword evidence="5" id="KW-0227">DNA damage</keyword>
<dbReference type="InterPro" id="IPR010663">
    <property type="entry name" value="Znf_FPG/IleRS"/>
</dbReference>
<evidence type="ECO:0000256" key="6">
    <source>
        <dbReference type="ARBA" id="ARBA00022771"/>
    </source>
</evidence>
<evidence type="ECO:0000256" key="3">
    <source>
        <dbReference type="ARBA" id="ARBA00009409"/>
    </source>
</evidence>
<dbReference type="InterPro" id="IPR010979">
    <property type="entry name" value="Ribosomal_uS13-like_H2TH"/>
</dbReference>
<evidence type="ECO:0000259" key="15">
    <source>
        <dbReference type="PROSITE" id="PS51066"/>
    </source>
</evidence>
<protein>
    <submittedName>
        <fullName evidence="17">Formamidopyrimidine-DNA glycosylase</fullName>
        <ecNumber evidence="17">3.2.2.23</ecNumber>
        <ecNumber evidence="17">4.2.99.18</ecNumber>
    </submittedName>
</protein>
<name>A0ABS2M595_9ACTN</name>
<dbReference type="PROSITE" id="PS51066">
    <property type="entry name" value="ZF_FPG_2"/>
    <property type="match status" value="1"/>
</dbReference>
<evidence type="ECO:0000256" key="4">
    <source>
        <dbReference type="ARBA" id="ARBA00022723"/>
    </source>
</evidence>
<dbReference type="Pfam" id="PF01149">
    <property type="entry name" value="Fapy_DNA_glyco"/>
    <property type="match status" value="1"/>
</dbReference>
<sequence length="260" mass="28452">MPELPDVEVFRRRLVEATTDRRIEGVDVLDGDVLATTSAELDRALAGSRVTGTRRHGKQLYVGLGDGPRLRLHFGMTGHLATGAADEELPRHTRVVLALSQGRRLLLVDQRKLGEVGLVGCVDDDVVQRGLGPDALDLDLAGLRAVLARSRGALKPTLMDQGRMAGLGNIYSDEVLFQARLDPRAPAAEVSRGEARRLHRQLRRVIERAVAGEVRDFPRGWLLHRRDDGARCPRCGGPVERFTAAGRHGFRCPACQSRGA</sequence>